<dbReference type="EMBL" id="AZHW01000133">
    <property type="protein sequence ID" value="ETX02532.1"/>
    <property type="molecule type" value="Genomic_DNA"/>
</dbReference>
<dbReference type="GO" id="GO:0005524">
    <property type="term" value="F:ATP binding"/>
    <property type="evidence" value="ECO:0007669"/>
    <property type="project" value="UniProtKB-KW"/>
</dbReference>
<keyword evidence="2" id="KW-0067">ATP-binding</keyword>
<evidence type="ECO:0000259" key="3">
    <source>
        <dbReference type="Pfam" id="PF13191"/>
    </source>
</evidence>
<dbReference type="AlphaFoldDB" id="W4LYT1"/>
<evidence type="ECO:0000256" key="1">
    <source>
        <dbReference type="ARBA" id="ARBA00022741"/>
    </source>
</evidence>
<sequence length="609" mass="68540">MNSRIEKPASTSLVYLDRAPPPFFVGRRDALTQFTASWQDVLAGHPRVFLIAGEAGVGKTKLLTECQTLARHLQANVYAGRCYEGQFLPYAPFAEALNQLSEAEAEIPEEPLDHIKQDREILNRLLLQRVPANADLVQAEQVESDRLRLFLAISRTMVALARRHPMLFVADDLHWADQPTLELLAHLVFTATQAAEQHPVPMLILSAYRPEEDRPRLVRSIQRLQREEHCETVTLTGLDEADIDDLIRHMCQGRPSSQLLDTIRDITHGNPLFIQETLYHLEQQQALCMQDGDLVTTAAAEAFRLPEHLTSVIRERIDGLSVNCRRVLTLAACLGERFSFDTLARASELNEDDLLDLLEEGLEQRLLINTGPDFQFAHALICQAFYHLPSVRRRQRLHGQIAEALEQLHESKLDTAFSQIASHLVRAGSAAKAEKLIHYGCQAGDDAFAAFDWSLAAHYYNAVLTTAEAVPAAGELDWGSLYYRAGLSHCNSGDYGLGLGLYDRAIEAYQTTGDLEGQGEALIRKALRQASGNFGTLIDLQPLEDLLERLGGRRPDCAAVSLRPSPYSTGRVDRERRRRRWHSAPWRSVKKLAMPCSVRRQVFIWLWPR</sequence>
<dbReference type="InterPro" id="IPR041664">
    <property type="entry name" value="AAA_16"/>
</dbReference>
<evidence type="ECO:0000256" key="2">
    <source>
        <dbReference type="ARBA" id="ARBA00022840"/>
    </source>
</evidence>
<dbReference type="SUPFAM" id="SSF52540">
    <property type="entry name" value="P-loop containing nucleoside triphosphate hydrolases"/>
    <property type="match status" value="1"/>
</dbReference>
<dbReference type="PANTHER" id="PTHR16305:SF28">
    <property type="entry name" value="GUANYLATE CYCLASE DOMAIN-CONTAINING PROTEIN"/>
    <property type="match status" value="1"/>
</dbReference>
<dbReference type="InterPro" id="IPR027417">
    <property type="entry name" value="P-loop_NTPase"/>
</dbReference>
<dbReference type="Proteomes" id="UP000019141">
    <property type="component" value="Unassembled WGS sequence"/>
</dbReference>
<gene>
    <name evidence="4" type="ORF">ETSY1_03250</name>
</gene>
<dbReference type="Gene3D" id="3.40.50.300">
    <property type="entry name" value="P-loop containing nucleotide triphosphate hydrolases"/>
    <property type="match status" value="1"/>
</dbReference>
<feature type="domain" description="Orc1-like AAA ATPase" evidence="3">
    <location>
        <begin position="24"/>
        <end position="193"/>
    </location>
</feature>
<organism evidence="4 5">
    <name type="scientific">Entotheonella factor</name>
    <dbReference type="NCBI Taxonomy" id="1429438"/>
    <lineage>
        <taxon>Bacteria</taxon>
        <taxon>Pseudomonadati</taxon>
        <taxon>Nitrospinota/Tectimicrobiota group</taxon>
        <taxon>Candidatus Tectimicrobiota</taxon>
        <taxon>Candidatus Entotheonellia</taxon>
        <taxon>Candidatus Entotheonellales</taxon>
        <taxon>Candidatus Entotheonellaceae</taxon>
        <taxon>Candidatus Entotheonella</taxon>
    </lineage>
</organism>
<accession>W4LYT1</accession>
<evidence type="ECO:0000313" key="4">
    <source>
        <dbReference type="EMBL" id="ETX02532.1"/>
    </source>
</evidence>
<evidence type="ECO:0000313" key="5">
    <source>
        <dbReference type="Proteomes" id="UP000019141"/>
    </source>
</evidence>
<proteinExistence type="predicted"/>
<name>W4LYT1_ENTF1</name>
<dbReference type="Pfam" id="PF13191">
    <property type="entry name" value="AAA_16"/>
    <property type="match status" value="1"/>
</dbReference>
<keyword evidence="1" id="KW-0547">Nucleotide-binding</keyword>
<comment type="caution">
    <text evidence="4">The sequence shown here is derived from an EMBL/GenBank/DDBJ whole genome shotgun (WGS) entry which is preliminary data.</text>
</comment>
<reference evidence="4 5" key="1">
    <citation type="journal article" date="2014" name="Nature">
        <title>An environmental bacterial taxon with a large and distinct metabolic repertoire.</title>
        <authorList>
            <person name="Wilson M.C."/>
            <person name="Mori T."/>
            <person name="Ruckert C."/>
            <person name="Uria A.R."/>
            <person name="Helf M.J."/>
            <person name="Takada K."/>
            <person name="Gernert C."/>
            <person name="Steffens U.A."/>
            <person name="Heycke N."/>
            <person name="Schmitt S."/>
            <person name="Rinke C."/>
            <person name="Helfrich E.J."/>
            <person name="Brachmann A.O."/>
            <person name="Gurgui C."/>
            <person name="Wakimoto T."/>
            <person name="Kracht M."/>
            <person name="Crusemann M."/>
            <person name="Hentschel U."/>
            <person name="Abe I."/>
            <person name="Matsunaga S."/>
            <person name="Kalinowski J."/>
            <person name="Takeyama H."/>
            <person name="Piel J."/>
        </authorList>
    </citation>
    <scope>NUCLEOTIDE SEQUENCE [LARGE SCALE GENOMIC DNA]</scope>
    <source>
        <strain evidence="5">TSY1</strain>
    </source>
</reference>
<dbReference type="PANTHER" id="PTHR16305">
    <property type="entry name" value="TESTICULAR SOLUBLE ADENYLYL CYCLASE"/>
    <property type="match status" value="1"/>
</dbReference>
<protein>
    <recommendedName>
        <fullName evidence="3">Orc1-like AAA ATPase domain-containing protein</fullName>
    </recommendedName>
</protein>
<dbReference type="GO" id="GO:0004016">
    <property type="term" value="F:adenylate cyclase activity"/>
    <property type="evidence" value="ECO:0007669"/>
    <property type="project" value="TreeGrafter"/>
</dbReference>
<keyword evidence="5" id="KW-1185">Reference proteome</keyword>
<dbReference type="HOGENOM" id="CLU_031178_0_0_7"/>
<dbReference type="GO" id="GO:0005737">
    <property type="term" value="C:cytoplasm"/>
    <property type="evidence" value="ECO:0007669"/>
    <property type="project" value="TreeGrafter"/>
</dbReference>